<dbReference type="AlphaFoldDB" id="A0A367YH85"/>
<dbReference type="Proteomes" id="UP000253472">
    <property type="component" value="Unassembled WGS sequence"/>
</dbReference>
<sequence length="60" mass="6727">MRSPQALLASLWIAGELTTSCLILLGIGPHRYLIWISRLWRLDCDGGGVCVEKSYYEMVA</sequence>
<dbReference type="EMBL" id="QLNQ01000022">
    <property type="protein sequence ID" value="RCK64391.1"/>
    <property type="molecule type" value="Genomic_DNA"/>
</dbReference>
<evidence type="ECO:0000313" key="2">
    <source>
        <dbReference type="EMBL" id="RCK64391.1"/>
    </source>
</evidence>
<keyword evidence="1" id="KW-1133">Transmembrane helix</keyword>
<comment type="caution">
    <text evidence="2">The sequence shown here is derived from an EMBL/GenBank/DDBJ whole genome shotgun (WGS) entry which is preliminary data.</text>
</comment>
<keyword evidence="1" id="KW-0472">Membrane</keyword>
<name>A0A367YH85_9ASCO</name>
<keyword evidence="1" id="KW-0812">Transmembrane</keyword>
<feature type="transmembrane region" description="Helical" evidence="1">
    <location>
        <begin position="6"/>
        <end position="28"/>
    </location>
</feature>
<gene>
    <name evidence="2" type="ORF">Cantr_00016</name>
</gene>
<accession>A0A367YH85</accession>
<proteinExistence type="predicted"/>
<evidence type="ECO:0000313" key="3">
    <source>
        <dbReference type="Proteomes" id="UP000253472"/>
    </source>
</evidence>
<keyword evidence="3" id="KW-1185">Reference proteome</keyword>
<organism evidence="2 3">
    <name type="scientific">Candida viswanathii</name>
    <dbReference type="NCBI Taxonomy" id="5486"/>
    <lineage>
        <taxon>Eukaryota</taxon>
        <taxon>Fungi</taxon>
        <taxon>Dikarya</taxon>
        <taxon>Ascomycota</taxon>
        <taxon>Saccharomycotina</taxon>
        <taxon>Pichiomycetes</taxon>
        <taxon>Debaryomycetaceae</taxon>
        <taxon>Candida/Lodderomyces clade</taxon>
        <taxon>Candida</taxon>
    </lineage>
</organism>
<evidence type="ECO:0000256" key="1">
    <source>
        <dbReference type="SAM" id="Phobius"/>
    </source>
</evidence>
<reference evidence="2 3" key="1">
    <citation type="submission" date="2018-06" db="EMBL/GenBank/DDBJ databases">
        <title>Whole genome sequencing of Candida tropicalis (genome annotated by CSBL at Korea University).</title>
        <authorList>
            <person name="Ahn J."/>
        </authorList>
    </citation>
    <scope>NUCLEOTIDE SEQUENCE [LARGE SCALE GENOMIC DNA]</scope>
    <source>
        <strain evidence="2 3">ATCC 20962</strain>
    </source>
</reference>
<protein>
    <submittedName>
        <fullName evidence="2">Uncharacterized protein</fullName>
    </submittedName>
</protein>